<sequence length="195" mass="21647">MFSWCAVTLFFCCWSSVTAFFKKSDAPTKKEKKSLSIDFHIFVHLRPSFPIDSVVPFDLIIEVTAEQLTLDYGIEEAKRSGETTGALMAAHEAAHSFVVIKNKDIGEKFKKASIICRNGLDGYTDSVRKPPNECTPEELKAALMATMARKAVEELLVGISTGHAGDMRDARVTAKEVPFLLLNELIGRFLSRNCL</sequence>
<dbReference type="Proteomes" id="UP001620645">
    <property type="component" value="Unassembled WGS sequence"/>
</dbReference>
<dbReference type="Gene3D" id="1.20.58.760">
    <property type="entry name" value="Peptidase M41"/>
    <property type="match status" value="1"/>
</dbReference>
<comment type="caution">
    <text evidence="2">The sequence shown here is derived from an EMBL/GenBank/DDBJ whole genome shotgun (WGS) entry which is preliminary data.</text>
</comment>
<gene>
    <name evidence="2" type="ORF">niasHS_002029</name>
</gene>
<keyword evidence="3" id="KW-1185">Reference proteome</keyword>
<dbReference type="EMBL" id="JBICCN010000051">
    <property type="protein sequence ID" value="KAL3098193.1"/>
    <property type="molecule type" value="Genomic_DNA"/>
</dbReference>
<name>A0ABD2K5M6_HETSC</name>
<proteinExistence type="predicted"/>
<feature type="signal peptide" evidence="1">
    <location>
        <begin position="1"/>
        <end position="19"/>
    </location>
</feature>
<dbReference type="AlphaFoldDB" id="A0ABD2K5M6"/>
<protein>
    <recommendedName>
        <fullName evidence="4">Peptidase M41 domain-containing protein</fullName>
    </recommendedName>
</protein>
<organism evidence="2 3">
    <name type="scientific">Heterodera schachtii</name>
    <name type="common">Sugarbeet cyst nematode worm</name>
    <name type="synonym">Tylenchus schachtii</name>
    <dbReference type="NCBI Taxonomy" id="97005"/>
    <lineage>
        <taxon>Eukaryota</taxon>
        <taxon>Metazoa</taxon>
        <taxon>Ecdysozoa</taxon>
        <taxon>Nematoda</taxon>
        <taxon>Chromadorea</taxon>
        <taxon>Rhabditida</taxon>
        <taxon>Tylenchina</taxon>
        <taxon>Tylenchomorpha</taxon>
        <taxon>Tylenchoidea</taxon>
        <taxon>Heteroderidae</taxon>
        <taxon>Heteroderinae</taxon>
        <taxon>Heterodera</taxon>
    </lineage>
</organism>
<evidence type="ECO:0000313" key="3">
    <source>
        <dbReference type="Proteomes" id="UP001620645"/>
    </source>
</evidence>
<reference evidence="2 3" key="1">
    <citation type="submission" date="2024-10" db="EMBL/GenBank/DDBJ databases">
        <authorList>
            <person name="Kim D."/>
        </authorList>
    </citation>
    <scope>NUCLEOTIDE SEQUENCE [LARGE SCALE GENOMIC DNA]</scope>
    <source>
        <strain evidence="2">Taebaek</strain>
    </source>
</reference>
<evidence type="ECO:0008006" key="4">
    <source>
        <dbReference type="Google" id="ProtNLM"/>
    </source>
</evidence>
<evidence type="ECO:0000256" key="1">
    <source>
        <dbReference type="SAM" id="SignalP"/>
    </source>
</evidence>
<feature type="chain" id="PRO_5044822995" description="Peptidase M41 domain-containing protein" evidence="1">
    <location>
        <begin position="20"/>
        <end position="195"/>
    </location>
</feature>
<evidence type="ECO:0000313" key="2">
    <source>
        <dbReference type="EMBL" id="KAL3098193.1"/>
    </source>
</evidence>
<dbReference type="SUPFAM" id="SSF140990">
    <property type="entry name" value="FtsH protease domain-like"/>
    <property type="match status" value="1"/>
</dbReference>
<keyword evidence="1" id="KW-0732">Signal</keyword>
<dbReference type="InterPro" id="IPR037219">
    <property type="entry name" value="Peptidase_M41-like"/>
</dbReference>
<accession>A0ABD2K5M6</accession>